<dbReference type="AlphaFoldDB" id="A0A9P0P1N3"/>
<evidence type="ECO:0000313" key="1">
    <source>
        <dbReference type="EMBL" id="CAH1965174.1"/>
    </source>
</evidence>
<name>A0A9P0P1N3_ACAOB</name>
<sequence>MCLKLVFLKSTNLFILQALDADFNFLDLRLTELNVHSNSKEQTLFINKNVYMLCKITPKILYLNANRQAMFYFSVIKF</sequence>
<dbReference type="Proteomes" id="UP001152888">
    <property type="component" value="Unassembled WGS sequence"/>
</dbReference>
<protein>
    <submittedName>
        <fullName evidence="1">Uncharacterized protein</fullName>
    </submittedName>
</protein>
<comment type="caution">
    <text evidence="1">The sequence shown here is derived from an EMBL/GenBank/DDBJ whole genome shotgun (WGS) entry which is preliminary data.</text>
</comment>
<organism evidence="1 2">
    <name type="scientific">Acanthoscelides obtectus</name>
    <name type="common">Bean weevil</name>
    <name type="synonym">Bruchus obtectus</name>
    <dbReference type="NCBI Taxonomy" id="200917"/>
    <lineage>
        <taxon>Eukaryota</taxon>
        <taxon>Metazoa</taxon>
        <taxon>Ecdysozoa</taxon>
        <taxon>Arthropoda</taxon>
        <taxon>Hexapoda</taxon>
        <taxon>Insecta</taxon>
        <taxon>Pterygota</taxon>
        <taxon>Neoptera</taxon>
        <taxon>Endopterygota</taxon>
        <taxon>Coleoptera</taxon>
        <taxon>Polyphaga</taxon>
        <taxon>Cucujiformia</taxon>
        <taxon>Chrysomeloidea</taxon>
        <taxon>Chrysomelidae</taxon>
        <taxon>Bruchinae</taxon>
        <taxon>Bruchini</taxon>
        <taxon>Acanthoscelides</taxon>
    </lineage>
</organism>
<accession>A0A9P0P1N3</accession>
<keyword evidence="2" id="KW-1185">Reference proteome</keyword>
<dbReference type="EMBL" id="CAKOFQ010006722">
    <property type="protein sequence ID" value="CAH1965174.1"/>
    <property type="molecule type" value="Genomic_DNA"/>
</dbReference>
<gene>
    <name evidence="1" type="ORF">ACAOBT_LOCUS6206</name>
</gene>
<proteinExistence type="predicted"/>
<reference evidence="1" key="1">
    <citation type="submission" date="2022-03" db="EMBL/GenBank/DDBJ databases">
        <authorList>
            <person name="Sayadi A."/>
        </authorList>
    </citation>
    <scope>NUCLEOTIDE SEQUENCE</scope>
</reference>
<evidence type="ECO:0000313" key="2">
    <source>
        <dbReference type="Proteomes" id="UP001152888"/>
    </source>
</evidence>